<dbReference type="EMBL" id="FQXZ01000012">
    <property type="protein sequence ID" value="SHI00381.1"/>
    <property type="molecule type" value="Genomic_DNA"/>
</dbReference>
<name>A0A1M5XKQ5_9VIBR</name>
<evidence type="ECO:0000259" key="2">
    <source>
        <dbReference type="Pfam" id="PF04225"/>
    </source>
</evidence>
<sequence>MKRRHRKETNGSGRLSLRAKILAAEKLRIVHLLHSLWTNLPQSHRRLLSFLIPAFVLLIIIPWPWSDSPELQNAGVGRQRVELELDNPEILSDHQSSSFESVSDPNKHTNTAWIAYKIQEGDTLSNFFRKNRLPLADLNALLKIEGSEKPLSDIKPGQLIRYKLTKKGQLDILQLERKEQSVMFFRLSDGGFGRSK</sequence>
<keyword evidence="1" id="KW-1133">Transmembrane helix</keyword>
<dbReference type="GO" id="GO:0042834">
    <property type="term" value="F:peptidoglycan binding"/>
    <property type="evidence" value="ECO:0007669"/>
    <property type="project" value="InterPro"/>
</dbReference>
<proteinExistence type="predicted"/>
<dbReference type="OrthoDB" id="6398769at2"/>
<feature type="domain" description="Opacity-associated protein A LysM-like" evidence="2">
    <location>
        <begin position="113"/>
        <end position="196"/>
    </location>
</feature>
<keyword evidence="1" id="KW-0472">Membrane</keyword>
<evidence type="ECO:0000313" key="3">
    <source>
        <dbReference type="EMBL" id="SHI00381.1"/>
    </source>
</evidence>
<protein>
    <submittedName>
        <fullName evidence="3">Putative peptidase</fullName>
    </submittedName>
</protein>
<dbReference type="STRING" id="1216006.VA7868_01209"/>
<feature type="transmembrane region" description="Helical" evidence="1">
    <location>
        <begin position="47"/>
        <end position="65"/>
    </location>
</feature>
<accession>A0A1M5XKQ5</accession>
<evidence type="ECO:0000313" key="4">
    <source>
        <dbReference type="Proteomes" id="UP000184608"/>
    </source>
</evidence>
<organism evidence="3 4">
    <name type="scientific">Vibrio aerogenes CECT 7868</name>
    <dbReference type="NCBI Taxonomy" id="1216006"/>
    <lineage>
        <taxon>Bacteria</taxon>
        <taxon>Pseudomonadati</taxon>
        <taxon>Pseudomonadota</taxon>
        <taxon>Gammaproteobacteria</taxon>
        <taxon>Vibrionales</taxon>
        <taxon>Vibrionaceae</taxon>
        <taxon>Vibrio</taxon>
    </lineage>
</organism>
<dbReference type="InterPro" id="IPR007340">
    <property type="entry name" value="LysM_Opacity-associatedA"/>
</dbReference>
<dbReference type="RefSeq" id="WP_073602968.1">
    <property type="nucleotide sequence ID" value="NZ_FQXZ01000012.1"/>
</dbReference>
<keyword evidence="1" id="KW-0812">Transmembrane</keyword>
<gene>
    <name evidence="3" type="ORF">VA7868_01209</name>
</gene>
<keyword evidence="4" id="KW-1185">Reference proteome</keyword>
<dbReference type="Pfam" id="PF04225">
    <property type="entry name" value="LysM_OapA"/>
    <property type="match status" value="1"/>
</dbReference>
<reference evidence="3 4" key="1">
    <citation type="submission" date="2016-11" db="EMBL/GenBank/DDBJ databases">
        <authorList>
            <person name="Jaros S."/>
            <person name="Januszkiewicz K."/>
            <person name="Wedrychowicz H."/>
        </authorList>
    </citation>
    <scope>NUCLEOTIDE SEQUENCE [LARGE SCALE GENOMIC DNA]</scope>
    <source>
        <strain evidence="3 4">CECT 7868</strain>
    </source>
</reference>
<dbReference type="AlphaFoldDB" id="A0A1M5XKQ5"/>
<dbReference type="Proteomes" id="UP000184608">
    <property type="component" value="Unassembled WGS sequence"/>
</dbReference>
<evidence type="ECO:0000256" key="1">
    <source>
        <dbReference type="SAM" id="Phobius"/>
    </source>
</evidence>
<dbReference type="Gene3D" id="3.10.450.350">
    <property type="match status" value="1"/>
</dbReference>